<dbReference type="InterPro" id="IPR050100">
    <property type="entry name" value="TRAFAC_GTPase_members"/>
</dbReference>
<evidence type="ECO:0000259" key="16">
    <source>
        <dbReference type="PROSITE" id="PS51722"/>
    </source>
</evidence>
<sequence length="642" mass="70297">MQTADLTHEDIHAYLARHQRKELLRLLTCGSVDDGKSTLIGRLLHDTKMIYEDQLAAVKRDSEKVGTTGAGEIDLALLTDGLKAEREQGITIDVAYRYFSTDRRKFIIADTPGHEQYTRNMATGASTCQLAVILIDARHGVQTQTRRHSYIVSLLGIRHVVVAINKMDLVGYSREVFERIKDDYTGFVAKLGLPDITFIPMSALKGDNVASKSDTMPWYHGPALLDHLETVHIASDRNLTDLRFPVQYVIRPNLDFRGFAGTVASGILRVGDEVTALPSGKRSRVKSIVTYDGELQEAFAPQAVTVTLTDEVDVSRGDMLVHPDNPPHVSSQVEAMVVWMAEQPLVPGRTYLLKHTTRQVTAEVSAFRHGVDVNTLEHRAVSRLGLNEVGQVQLSLTRPLACDPYRTNAATGAFILIDRVANTTVGAGMILEAGAVRHAEPVATAKGRESLIAPAEREARFGQKPVTVLLVGLTGSGKSRIAYALERRLWDEGRAVTVLYGQNMRQGLNRDLGFTADDRSENLRRSAEVAKLMNDAGVITVAAFVAPHEAVREKAKELIGRDRVLEVYCTAPMDVLRARDASGAYRLADEGKIAQMPGVTAAFEEPAAPDLVLATDQIGVEDSVGRIVALLKERGYLGEQPA</sequence>
<keyword evidence="10 15" id="KW-0342">GTP-binding</keyword>
<evidence type="ECO:0000256" key="1">
    <source>
        <dbReference type="ARBA" id="ARBA00001823"/>
    </source>
</evidence>
<dbReference type="NCBIfam" id="NF003478">
    <property type="entry name" value="PRK05124.1"/>
    <property type="match status" value="1"/>
</dbReference>
<keyword evidence="11" id="KW-0511">Multifunctional enzyme</keyword>
<evidence type="ECO:0000256" key="10">
    <source>
        <dbReference type="ARBA" id="ARBA00023134"/>
    </source>
</evidence>
<dbReference type="GO" id="GO:0005524">
    <property type="term" value="F:ATP binding"/>
    <property type="evidence" value="ECO:0007669"/>
    <property type="project" value="UniProtKB-KW"/>
</dbReference>
<keyword evidence="6 15" id="KW-0808">Transferase</keyword>
<evidence type="ECO:0000256" key="13">
    <source>
        <dbReference type="ARBA" id="ARBA00055271"/>
    </source>
</evidence>
<dbReference type="SUPFAM" id="SSF52540">
    <property type="entry name" value="P-loop containing nucleoside triphosphate hydrolases"/>
    <property type="match status" value="2"/>
</dbReference>
<evidence type="ECO:0000256" key="2">
    <source>
        <dbReference type="ARBA" id="ARBA00002357"/>
    </source>
</evidence>
<dbReference type="NCBIfam" id="TIGR02034">
    <property type="entry name" value="CysN"/>
    <property type="match status" value="1"/>
</dbReference>
<dbReference type="PROSITE" id="PS51722">
    <property type="entry name" value="G_TR_2"/>
    <property type="match status" value="1"/>
</dbReference>
<dbReference type="InterPro" id="IPR002891">
    <property type="entry name" value="APS"/>
</dbReference>
<dbReference type="InterPro" id="IPR027417">
    <property type="entry name" value="P-loop_NTPase"/>
</dbReference>
<name>A0A517Y281_9BACT</name>
<feature type="domain" description="Tr-type G" evidence="16">
    <location>
        <begin position="21"/>
        <end position="237"/>
    </location>
</feature>
<evidence type="ECO:0000256" key="6">
    <source>
        <dbReference type="ARBA" id="ARBA00022679"/>
    </source>
</evidence>
<evidence type="ECO:0000256" key="4">
    <source>
        <dbReference type="ARBA" id="ARBA00005438"/>
    </source>
</evidence>
<evidence type="ECO:0000313" key="18">
    <source>
        <dbReference type="Proteomes" id="UP000319576"/>
    </source>
</evidence>
<feature type="binding site" evidence="15">
    <location>
        <begin position="110"/>
        <end position="114"/>
    </location>
    <ligand>
        <name>GTP</name>
        <dbReference type="ChEBI" id="CHEBI:37565"/>
    </ligand>
</feature>
<dbReference type="InterPro" id="IPR009001">
    <property type="entry name" value="Transl_elong_EF1A/Init_IF2_C"/>
</dbReference>
<feature type="binding site" evidence="15">
    <location>
        <begin position="165"/>
        <end position="168"/>
    </location>
    <ligand>
        <name>GTP</name>
        <dbReference type="ChEBI" id="CHEBI:37565"/>
    </ligand>
</feature>
<dbReference type="CDD" id="cd04166">
    <property type="entry name" value="CysN_ATPS"/>
    <property type="match status" value="1"/>
</dbReference>
<proteinExistence type="inferred from homology"/>
<dbReference type="GO" id="GO:0070814">
    <property type="term" value="P:hydrogen sulfide biosynthetic process"/>
    <property type="evidence" value="ECO:0007669"/>
    <property type="project" value="UniProtKB-UniRule"/>
</dbReference>
<dbReference type="RefSeq" id="WP_145244027.1">
    <property type="nucleotide sequence ID" value="NZ_CP036273.1"/>
</dbReference>
<evidence type="ECO:0000256" key="8">
    <source>
        <dbReference type="ARBA" id="ARBA00022741"/>
    </source>
</evidence>
<dbReference type="SUPFAM" id="SSF50465">
    <property type="entry name" value="EF-Tu/eEF-1alpha/eIF2-gamma C-terminal domain"/>
    <property type="match status" value="1"/>
</dbReference>
<keyword evidence="9 15" id="KW-0067">ATP-binding</keyword>
<dbReference type="InterPro" id="IPR044139">
    <property type="entry name" value="CysN_NoDQ_III"/>
</dbReference>
<dbReference type="Pfam" id="PF01583">
    <property type="entry name" value="APS_kinase"/>
    <property type="match status" value="1"/>
</dbReference>
<evidence type="ECO:0000256" key="15">
    <source>
        <dbReference type="HAMAP-Rule" id="MF_00062"/>
    </source>
</evidence>
<dbReference type="CDD" id="cd02027">
    <property type="entry name" value="APSK"/>
    <property type="match status" value="1"/>
</dbReference>
<evidence type="ECO:0000256" key="14">
    <source>
        <dbReference type="ARBA" id="ARBA00062688"/>
    </source>
</evidence>
<dbReference type="Proteomes" id="UP000319576">
    <property type="component" value="Chromosome"/>
</dbReference>
<dbReference type="InterPro" id="IPR054696">
    <property type="entry name" value="GTP-eEF1A_C"/>
</dbReference>
<comment type="similarity">
    <text evidence="4">In the C-terminal section; belongs to the APS kinase family.</text>
</comment>
<dbReference type="NCBIfam" id="NF003013">
    <property type="entry name" value="PRK03846.1"/>
    <property type="match status" value="1"/>
</dbReference>
<dbReference type="FunFam" id="2.40.30.10:FF:000027">
    <property type="entry name" value="Sulfate adenylyltransferase subunit 1"/>
    <property type="match status" value="1"/>
</dbReference>
<dbReference type="NCBIfam" id="TIGR00455">
    <property type="entry name" value="apsK"/>
    <property type="match status" value="1"/>
</dbReference>
<dbReference type="NCBIfam" id="NF004035">
    <property type="entry name" value="PRK05506.1"/>
    <property type="match status" value="1"/>
</dbReference>
<dbReference type="EMBL" id="CP036273">
    <property type="protein sequence ID" value="QDU23808.1"/>
    <property type="molecule type" value="Genomic_DNA"/>
</dbReference>
<dbReference type="AlphaFoldDB" id="A0A517Y281"/>
<dbReference type="InterPro" id="IPR031157">
    <property type="entry name" value="G_TR_CS"/>
</dbReference>
<dbReference type="Gene3D" id="3.40.50.300">
    <property type="entry name" value="P-loop containing nucleotide triphosphate hydrolases"/>
    <property type="match status" value="2"/>
</dbReference>
<protein>
    <recommendedName>
        <fullName evidence="15">Sulfate adenylyltransferase subunit 1</fullName>
        <ecNumber evidence="15">2.7.7.4</ecNumber>
    </recommendedName>
    <alternativeName>
        <fullName evidence="15">ATP-sulfurylase large subunit</fullName>
    </alternativeName>
    <alternativeName>
        <fullName evidence="15">Sulfate adenylate transferase</fullName>
        <shortName evidence="15">SAT</shortName>
    </alternativeName>
</protein>
<comment type="similarity">
    <text evidence="5">In the N-terminal section; belongs to the TRAFAC class translation factor GTPase superfamily. Classic translation factor GTPase family. CysN/NodQ subfamily.</text>
</comment>
<comment type="function">
    <text evidence="13 15">With CysD forms the ATP sulfurylase (ATPS) that catalyzes the adenylation of sulfate producing adenosine 5'-phosphosulfate (APS) and diphosphate, the first enzymatic step in sulfur assimilation pathway. APS synthesis involves the formation of a high-energy phosphoric-sulfuric acid anhydride bond driven by GTP hydrolysis by CysN coupled to ATP hydrolysis by CysD.</text>
</comment>
<dbReference type="InterPro" id="IPR011779">
    <property type="entry name" value="SO4_adenylTrfase_lsu"/>
</dbReference>
<dbReference type="SUPFAM" id="SSF50447">
    <property type="entry name" value="Translation proteins"/>
    <property type="match status" value="1"/>
</dbReference>
<comment type="function">
    <text evidence="2">APS kinase catalyzes the synthesis of activated sulfate.</text>
</comment>
<evidence type="ECO:0000256" key="3">
    <source>
        <dbReference type="ARBA" id="ARBA00005048"/>
    </source>
</evidence>
<comment type="subunit">
    <text evidence="14">Heterodimer composed of CysD, the smaller subunit, and CysNC.</text>
</comment>
<dbReference type="CDD" id="cd03695">
    <property type="entry name" value="CysN_NodQ_II"/>
    <property type="match status" value="1"/>
</dbReference>
<dbReference type="FunFam" id="3.40.50.300:FF:000119">
    <property type="entry name" value="Sulfate adenylyltransferase subunit 1"/>
    <property type="match status" value="1"/>
</dbReference>
<organism evidence="17 18">
    <name type="scientific">Urbifossiella limnaea</name>
    <dbReference type="NCBI Taxonomy" id="2528023"/>
    <lineage>
        <taxon>Bacteria</taxon>
        <taxon>Pseudomonadati</taxon>
        <taxon>Planctomycetota</taxon>
        <taxon>Planctomycetia</taxon>
        <taxon>Gemmatales</taxon>
        <taxon>Gemmataceae</taxon>
        <taxon>Urbifossiella</taxon>
    </lineage>
</organism>
<dbReference type="GO" id="GO:0000103">
    <property type="term" value="P:sulfate assimilation"/>
    <property type="evidence" value="ECO:0007669"/>
    <property type="project" value="UniProtKB-UniRule"/>
</dbReference>
<comment type="pathway">
    <text evidence="3 15">Sulfur metabolism; hydrogen sulfide biosynthesis; sulfite from sulfate: step 1/3.</text>
</comment>
<dbReference type="OrthoDB" id="9804504at2"/>
<dbReference type="PRINTS" id="PR00315">
    <property type="entry name" value="ELONGATNFCT"/>
</dbReference>
<dbReference type="GO" id="GO:0004020">
    <property type="term" value="F:adenylylsulfate kinase activity"/>
    <property type="evidence" value="ECO:0007669"/>
    <property type="project" value="InterPro"/>
</dbReference>
<keyword evidence="8 15" id="KW-0547">Nucleotide-binding</keyword>
<comment type="catalytic activity">
    <reaction evidence="1">
        <text>adenosine 5'-phosphosulfate + ATP = 3'-phosphoadenylyl sulfate + ADP + H(+)</text>
        <dbReference type="Rhea" id="RHEA:24152"/>
        <dbReference type="ChEBI" id="CHEBI:15378"/>
        <dbReference type="ChEBI" id="CHEBI:30616"/>
        <dbReference type="ChEBI" id="CHEBI:58243"/>
        <dbReference type="ChEBI" id="CHEBI:58339"/>
        <dbReference type="ChEBI" id="CHEBI:456216"/>
        <dbReference type="EC" id="2.7.1.25"/>
    </reaction>
</comment>
<dbReference type="Pfam" id="PF00009">
    <property type="entry name" value="GTP_EFTU"/>
    <property type="match status" value="1"/>
</dbReference>
<comment type="similarity">
    <text evidence="15">Belongs to the TRAFAC class translation factor GTPase superfamily. Classic translation factor GTPase family. CysN/NodQ subfamily.</text>
</comment>
<accession>A0A517Y281</accession>
<dbReference type="CDD" id="cd04095">
    <property type="entry name" value="CysN_NoDQ_III"/>
    <property type="match status" value="1"/>
</dbReference>
<dbReference type="EC" id="2.7.7.4" evidence="15"/>
<feature type="binding site" evidence="15">
    <location>
        <begin position="30"/>
        <end position="37"/>
    </location>
    <ligand>
        <name>GTP</name>
        <dbReference type="ChEBI" id="CHEBI:37565"/>
    </ligand>
</feature>
<dbReference type="HAMAP" id="MF_00062">
    <property type="entry name" value="Sulf_adenylyltr_sub1"/>
    <property type="match status" value="1"/>
</dbReference>
<dbReference type="GO" id="GO:0004781">
    <property type="term" value="F:sulfate adenylyltransferase (ATP) activity"/>
    <property type="evidence" value="ECO:0007669"/>
    <property type="project" value="UniProtKB-UniRule"/>
</dbReference>
<dbReference type="NCBIfam" id="TIGR00231">
    <property type="entry name" value="small_GTP"/>
    <property type="match status" value="1"/>
</dbReference>
<dbReference type="InterPro" id="IPR009000">
    <property type="entry name" value="Transl_B-barrel_sf"/>
</dbReference>
<dbReference type="GO" id="GO:0005525">
    <property type="term" value="F:GTP binding"/>
    <property type="evidence" value="ECO:0007669"/>
    <property type="project" value="UniProtKB-UniRule"/>
</dbReference>
<keyword evidence="7 15" id="KW-0548">Nucleotidyltransferase</keyword>
<dbReference type="Gene3D" id="2.40.30.10">
    <property type="entry name" value="Translation factors"/>
    <property type="match status" value="2"/>
</dbReference>
<evidence type="ECO:0000256" key="12">
    <source>
        <dbReference type="ARBA" id="ARBA00049370"/>
    </source>
</evidence>
<dbReference type="PROSITE" id="PS00301">
    <property type="entry name" value="G_TR_1"/>
    <property type="match status" value="1"/>
</dbReference>
<comment type="catalytic activity">
    <reaction evidence="12 15">
        <text>sulfate + ATP + H(+) = adenosine 5'-phosphosulfate + diphosphate</text>
        <dbReference type="Rhea" id="RHEA:18133"/>
        <dbReference type="ChEBI" id="CHEBI:15378"/>
        <dbReference type="ChEBI" id="CHEBI:16189"/>
        <dbReference type="ChEBI" id="CHEBI:30616"/>
        <dbReference type="ChEBI" id="CHEBI:33019"/>
        <dbReference type="ChEBI" id="CHEBI:58243"/>
        <dbReference type="EC" id="2.7.7.4"/>
    </reaction>
</comment>
<dbReference type="KEGG" id="uli:ETAA1_58160"/>
<evidence type="ECO:0000256" key="7">
    <source>
        <dbReference type="ARBA" id="ARBA00022695"/>
    </source>
</evidence>
<evidence type="ECO:0000256" key="5">
    <source>
        <dbReference type="ARBA" id="ARBA00007237"/>
    </source>
</evidence>
<dbReference type="PANTHER" id="PTHR23115">
    <property type="entry name" value="TRANSLATION FACTOR"/>
    <property type="match status" value="1"/>
</dbReference>
<evidence type="ECO:0000256" key="11">
    <source>
        <dbReference type="ARBA" id="ARBA00023268"/>
    </source>
</evidence>
<dbReference type="InterPro" id="IPR059117">
    <property type="entry name" value="APS_kinase_dom"/>
</dbReference>
<gene>
    <name evidence="17" type="primary">cysNC</name>
    <name evidence="15" type="synonym">cysN</name>
    <name evidence="17" type="ORF">ETAA1_58160</name>
</gene>
<keyword evidence="18" id="KW-1185">Reference proteome</keyword>
<dbReference type="GO" id="GO:0003924">
    <property type="term" value="F:GTPase activity"/>
    <property type="evidence" value="ECO:0007669"/>
    <property type="project" value="InterPro"/>
</dbReference>
<dbReference type="InterPro" id="IPR005225">
    <property type="entry name" value="Small_GTP-bd"/>
</dbReference>
<evidence type="ECO:0000313" key="17">
    <source>
        <dbReference type="EMBL" id="QDU23808.1"/>
    </source>
</evidence>
<dbReference type="InterPro" id="IPR041757">
    <property type="entry name" value="CysN_GTP-bd"/>
</dbReference>
<evidence type="ECO:0000256" key="9">
    <source>
        <dbReference type="ARBA" id="ARBA00022840"/>
    </source>
</evidence>
<dbReference type="Pfam" id="PF22594">
    <property type="entry name" value="GTP-eEF1A_C"/>
    <property type="match status" value="1"/>
</dbReference>
<dbReference type="InterPro" id="IPR000795">
    <property type="entry name" value="T_Tr_GTP-bd_dom"/>
</dbReference>
<dbReference type="InterPro" id="IPR044138">
    <property type="entry name" value="CysN_II"/>
</dbReference>
<dbReference type="UniPathway" id="UPA00140">
    <property type="reaction ID" value="UER00204"/>
</dbReference>
<reference evidence="17 18" key="1">
    <citation type="submission" date="2019-02" db="EMBL/GenBank/DDBJ databases">
        <title>Deep-cultivation of Planctomycetes and their phenomic and genomic characterization uncovers novel biology.</title>
        <authorList>
            <person name="Wiegand S."/>
            <person name="Jogler M."/>
            <person name="Boedeker C."/>
            <person name="Pinto D."/>
            <person name="Vollmers J."/>
            <person name="Rivas-Marin E."/>
            <person name="Kohn T."/>
            <person name="Peeters S.H."/>
            <person name="Heuer A."/>
            <person name="Rast P."/>
            <person name="Oberbeckmann S."/>
            <person name="Bunk B."/>
            <person name="Jeske O."/>
            <person name="Meyerdierks A."/>
            <person name="Storesund J.E."/>
            <person name="Kallscheuer N."/>
            <person name="Luecker S."/>
            <person name="Lage O.M."/>
            <person name="Pohl T."/>
            <person name="Merkel B.J."/>
            <person name="Hornburger P."/>
            <person name="Mueller R.-W."/>
            <person name="Bruemmer F."/>
            <person name="Labrenz M."/>
            <person name="Spormann A.M."/>
            <person name="Op den Camp H."/>
            <person name="Overmann J."/>
            <person name="Amann R."/>
            <person name="Jetten M.S.M."/>
            <person name="Mascher T."/>
            <person name="Medema M.H."/>
            <person name="Devos D.P."/>
            <person name="Kaster A.-K."/>
            <person name="Ovreas L."/>
            <person name="Rohde M."/>
            <person name="Galperin M.Y."/>
            <person name="Jogler C."/>
        </authorList>
    </citation>
    <scope>NUCLEOTIDE SEQUENCE [LARGE SCALE GENOMIC DNA]</scope>
    <source>
        <strain evidence="17 18">ETA_A1</strain>
    </source>
</reference>